<evidence type="ECO:0000313" key="3">
    <source>
        <dbReference type="Proteomes" id="UP000069620"/>
    </source>
</evidence>
<reference evidence="3" key="2">
    <citation type="submission" date="2016-02" db="EMBL/GenBank/DDBJ databases">
        <title>Draft genome sequence of five rapidly growing Mycobacterium species.</title>
        <authorList>
            <person name="Katahira K."/>
            <person name="Gotou Y."/>
            <person name="Iida K."/>
            <person name="Ogura Y."/>
            <person name="Hayashi T."/>
        </authorList>
    </citation>
    <scope>NUCLEOTIDE SEQUENCE [LARGE SCALE GENOMIC DNA]</scope>
    <source>
        <strain evidence="3">JCM15654</strain>
    </source>
</reference>
<dbReference type="Proteomes" id="UP000069620">
    <property type="component" value="Unassembled WGS sequence"/>
</dbReference>
<gene>
    <name evidence="2" type="ORF">RMCB_1575</name>
</gene>
<accession>A0A100VWY4</accession>
<feature type="transmembrane region" description="Helical" evidence="1">
    <location>
        <begin position="162"/>
        <end position="182"/>
    </location>
</feature>
<dbReference type="OrthoDB" id="960912at2"/>
<reference evidence="3" key="1">
    <citation type="journal article" date="2016" name="Genome Announc.">
        <title>Draft Genome Sequences of Five Rapidly Growing Mycobacterium Species, M. thermoresistibile, M. fortuitum subsp. acetamidolyticum, M. canariasense, M. brisbanense, and M. novocastrense.</title>
        <authorList>
            <person name="Katahira K."/>
            <person name="Ogura Y."/>
            <person name="Gotoh Y."/>
            <person name="Hayashi T."/>
        </authorList>
    </citation>
    <scope>NUCLEOTIDE SEQUENCE [LARGE SCALE GENOMIC DNA]</scope>
    <source>
        <strain evidence="3">JCM15654</strain>
    </source>
</reference>
<evidence type="ECO:0000256" key="1">
    <source>
        <dbReference type="SAM" id="Phobius"/>
    </source>
</evidence>
<protein>
    <submittedName>
        <fullName evidence="2">Putative transmembrane protein</fullName>
    </submittedName>
</protein>
<evidence type="ECO:0000313" key="2">
    <source>
        <dbReference type="EMBL" id="GAS87479.1"/>
    </source>
</evidence>
<keyword evidence="3" id="KW-1185">Reference proteome</keyword>
<dbReference type="STRING" id="146020.RMCB_1575"/>
<sequence>MSVHHSSALKSNREQWLKTYYFVRAAVALVWVVVALTVAQHSLALATGWLVLYPFWDAAANLWDASRSGGLVQNRSQMINVAVSLIVTVVAAYVLFTGTASVLPVFGAWATLAGLLQLATAVRRWKAGAQWAMILSGAQSALVGGLFVTQAHTPVVGSVKTLAGYAAMGAIYFLISALWLTVKISRGKSPRVPHDGEARTANR</sequence>
<keyword evidence="1" id="KW-1133">Transmembrane helix</keyword>
<keyword evidence="1" id="KW-0472">Membrane</keyword>
<comment type="caution">
    <text evidence="2">The sequence shown here is derived from an EMBL/GenBank/DDBJ whole genome shotgun (WGS) entry which is preliminary data.</text>
</comment>
<dbReference type="AlphaFoldDB" id="A0A100VWY4"/>
<feature type="transmembrane region" description="Helical" evidence="1">
    <location>
        <begin position="21"/>
        <end position="40"/>
    </location>
</feature>
<feature type="transmembrane region" description="Helical" evidence="1">
    <location>
        <begin position="78"/>
        <end position="96"/>
    </location>
</feature>
<organism evidence="2 3">
    <name type="scientific">Mycolicibacterium brisbanense</name>
    <dbReference type="NCBI Taxonomy" id="146020"/>
    <lineage>
        <taxon>Bacteria</taxon>
        <taxon>Bacillati</taxon>
        <taxon>Actinomycetota</taxon>
        <taxon>Actinomycetes</taxon>
        <taxon>Mycobacteriales</taxon>
        <taxon>Mycobacteriaceae</taxon>
        <taxon>Mycolicibacterium</taxon>
    </lineage>
</organism>
<feature type="transmembrane region" description="Helical" evidence="1">
    <location>
        <begin position="102"/>
        <end position="119"/>
    </location>
</feature>
<feature type="transmembrane region" description="Helical" evidence="1">
    <location>
        <begin position="131"/>
        <end position="150"/>
    </location>
</feature>
<dbReference type="EMBL" id="BCSX01000018">
    <property type="protein sequence ID" value="GAS87479.1"/>
    <property type="molecule type" value="Genomic_DNA"/>
</dbReference>
<keyword evidence="1 2" id="KW-0812">Transmembrane</keyword>
<name>A0A100VWY4_9MYCO</name>
<proteinExistence type="predicted"/>
<feature type="transmembrane region" description="Helical" evidence="1">
    <location>
        <begin position="46"/>
        <end position="66"/>
    </location>
</feature>
<dbReference type="RefSeq" id="WP_062828313.1">
    <property type="nucleotide sequence ID" value="NZ_BCSX01000018.1"/>
</dbReference>